<dbReference type="RefSeq" id="XP_047782377.1">
    <property type="nucleotide sequence ID" value="XM_047922848.1"/>
</dbReference>
<dbReference type="PANTHER" id="PTHR10909">
    <property type="entry name" value="ELECTRON TRANSPORT OXIDOREDUCTASE"/>
    <property type="match status" value="1"/>
</dbReference>
<dbReference type="InterPro" id="IPR046373">
    <property type="entry name" value="Acyl-CoA_Oxase/DH_mid-dom_sf"/>
</dbReference>
<name>A0ABQ8KSU9_9APHY</name>
<evidence type="ECO:0000313" key="2">
    <source>
        <dbReference type="EMBL" id="KAH9840911.1"/>
    </source>
</evidence>
<dbReference type="InterPro" id="IPR009100">
    <property type="entry name" value="AcylCoA_DH/oxidase_NM_dom_sf"/>
</dbReference>
<proteinExistence type="predicted"/>
<dbReference type="PANTHER" id="PTHR10909:SF382">
    <property type="entry name" value="ACYL-COENZYME A OXIDASE"/>
    <property type="match status" value="1"/>
</dbReference>
<dbReference type="EMBL" id="JADCUA010000004">
    <property type="protein sequence ID" value="KAH9840911.1"/>
    <property type="molecule type" value="Genomic_DNA"/>
</dbReference>
<dbReference type="SUPFAM" id="SSF47203">
    <property type="entry name" value="Acyl-CoA dehydrogenase C-terminal domain-like"/>
    <property type="match status" value="1"/>
</dbReference>
<dbReference type="Pfam" id="PF22924">
    <property type="entry name" value="ACOX_C_alpha1"/>
    <property type="match status" value="1"/>
</dbReference>
<accession>A0ABQ8KSU9</accession>
<dbReference type="InterPro" id="IPR012258">
    <property type="entry name" value="Acyl-CoA_oxidase"/>
</dbReference>
<keyword evidence="3" id="KW-1185">Reference proteome</keyword>
<dbReference type="Gene3D" id="1.20.140.10">
    <property type="entry name" value="Butyryl-CoA Dehydrogenase, subunit A, domain 3"/>
    <property type="match status" value="1"/>
</dbReference>
<sequence length="557" mass="61337">MHTHLRANVWPTESLLKTELWQAPQVSELGEVSYLRAESISKAYGLNLKDIATLTPKFWKLHQDPILCIDGAATTLLTIHYNLCLGTLSTYLPRRNDLYPLAQSLAEYQTIGQFCLTEVSHGLDAFNLGTTATLHEDGSFDLHCPTAANAKYMPPTIPVLSRPCIAIVFAQLVVDGEKRGIRPFVVTLNDGKSMSKGISAQLVPTRHGAAPVNHAITRFEHVTLPSAALLGDLEKSDSPHQDFLQAIWRVAVGTLSLSATTIPLLQIATLIAFKYSVRRKIGGPDGAPLPIISFRTQQMPIFHAAAQVYVLQALSKHIILRFVDTTADHRMRHAAATIFKAATMRQFQTLHLELSERCGAQGLFAYNQIASQLSDFRGMTIAEGDILVLSIRLATELLLGRYSLPPAADPESLLAKHETSLFDEYRDIARKHGHRSKAFASLVLPRCLSLVEAVGARMAYEAALAEGVPKPLVDIYVTHTIREDLSWYVEAGMLTRASHMEKENDAFEAAFPVMGGYINGMGAAPFVRAPIVSDAKWEQFLKTLRVFKPPVSSAVRL</sequence>
<dbReference type="Gene3D" id="2.40.110.10">
    <property type="entry name" value="Butyryl-CoA Dehydrogenase, subunit A, domain 2"/>
    <property type="match status" value="1"/>
</dbReference>
<organism evidence="2 3">
    <name type="scientific">Rhodofomes roseus</name>
    <dbReference type="NCBI Taxonomy" id="34475"/>
    <lineage>
        <taxon>Eukaryota</taxon>
        <taxon>Fungi</taxon>
        <taxon>Dikarya</taxon>
        <taxon>Basidiomycota</taxon>
        <taxon>Agaricomycotina</taxon>
        <taxon>Agaricomycetes</taxon>
        <taxon>Polyporales</taxon>
        <taxon>Rhodofomes</taxon>
    </lineage>
</organism>
<dbReference type="GeneID" id="72003580"/>
<gene>
    <name evidence="2" type="ORF">C8Q71DRAFT_742235</name>
</gene>
<evidence type="ECO:0000313" key="3">
    <source>
        <dbReference type="Proteomes" id="UP000814176"/>
    </source>
</evidence>
<comment type="caution">
    <text evidence="2">The sequence shown here is derived from an EMBL/GenBank/DDBJ whole genome shotgun (WGS) entry which is preliminary data.</text>
</comment>
<feature type="domain" description="Acyl-CoA oxidase C-alpha1" evidence="1">
    <location>
        <begin position="262"/>
        <end position="397"/>
    </location>
</feature>
<dbReference type="SUPFAM" id="SSF56645">
    <property type="entry name" value="Acyl-CoA dehydrogenase NM domain-like"/>
    <property type="match status" value="1"/>
</dbReference>
<dbReference type="InterPro" id="IPR055060">
    <property type="entry name" value="ACOX_C_alpha1"/>
</dbReference>
<reference evidence="2 3" key="1">
    <citation type="journal article" date="2021" name="Environ. Microbiol.">
        <title>Gene family expansions and transcriptome signatures uncover fungal adaptations to wood decay.</title>
        <authorList>
            <person name="Hage H."/>
            <person name="Miyauchi S."/>
            <person name="Viragh M."/>
            <person name="Drula E."/>
            <person name="Min B."/>
            <person name="Chaduli D."/>
            <person name="Navarro D."/>
            <person name="Favel A."/>
            <person name="Norest M."/>
            <person name="Lesage-Meessen L."/>
            <person name="Balint B."/>
            <person name="Merenyi Z."/>
            <person name="de Eugenio L."/>
            <person name="Morin E."/>
            <person name="Martinez A.T."/>
            <person name="Baldrian P."/>
            <person name="Stursova M."/>
            <person name="Martinez M.J."/>
            <person name="Novotny C."/>
            <person name="Magnuson J.K."/>
            <person name="Spatafora J.W."/>
            <person name="Maurice S."/>
            <person name="Pangilinan J."/>
            <person name="Andreopoulos W."/>
            <person name="LaButti K."/>
            <person name="Hundley H."/>
            <person name="Na H."/>
            <person name="Kuo A."/>
            <person name="Barry K."/>
            <person name="Lipzen A."/>
            <person name="Henrissat B."/>
            <person name="Riley R."/>
            <person name="Ahrendt S."/>
            <person name="Nagy L.G."/>
            <person name="Grigoriev I.V."/>
            <person name="Martin F."/>
            <person name="Rosso M.N."/>
        </authorList>
    </citation>
    <scope>NUCLEOTIDE SEQUENCE [LARGE SCALE GENOMIC DNA]</scope>
    <source>
        <strain evidence="2 3">CIRM-BRFM 1785</strain>
    </source>
</reference>
<dbReference type="InterPro" id="IPR036250">
    <property type="entry name" value="AcylCo_DH-like_C"/>
</dbReference>
<dbReference type="Proteomes" id="UP000814176">
    <property type="component" value="Unassembled WGS sequence"/>
</dbReference>
<evidence type="ECO:0000259" key="1">
    <source>
        <dbReference type="Pfam" id="PF22924"/>
    </source>
</evidence>
<protein>
    <submittedName>
        <fullName evidence="2">Acyl-CoA oxidase</fullName>
    </submittedName>
</protein>